<dbReference type="InterPro" id="IPR051839">
    <property type="entry name" value="RD_transcriptional_regulator"/>
</dbReference>
<dbReference type="Proteomes" id="UP000006334">
    <property type="component" value="Unassembled WGS sequence"/>
</dbReference>
<dbReference type="eggNOG" id="COG2963">
    <property type="taxonomic scope" value="Bacteria"/>
</dbReference>
<sequence>MKKYTDEFKLECVELITIQGYPVRQAAEAMEVGYSTLQKWVRQYREEQVGITPKASAITNEQKRIQELEKQVKQLESDNNLLKKASAFFAIEMNKGGKSR</sequence>
<name>K6WXN1_9ALTE</name>
<keyword evidence="4" id="KW-1185">Reference proteome</keyword>
<dbReference type="GO" id="GO:0003677">
    <property type="term" value="F:DNA binding"/>
    <property type="evidence" value="ECO:0007669"/>
    <property type="project" value="InterPro"/>
</dbReference>
<dbReference type="GO" id="GO:0006313">
    <property type="term" value="P:DNA transposition"/>
    <property type="evidence" value="ECO:0007669"/>
    <property type="project" value="InterPro"/>
</dbReference>
<dbReference type="SUPFAM" id="SSF46689">
    <property type="entry name" value="Homeodomain-like"/>
    <property type="match status" value="1"/>
</dbReference>
<evidence type="ECO:0000256" key="2">
    <source>
        <dbReference type="SAM" id="Coils"/>
    </source>
</evidence>
<dbReference type="PANTHER" id="PTHR33215:SF12">
    <property type="entry name" value="TRANSPOSASE INSN FOR INSERTION SEQUENCE ELEMENT IS911A-RELATED"/>
    <property type="match status" value="1"/>
</dbReference>
<dbReference type="InterPro" id="IPR009057">
    <property type="entry name" value="Homeodomain-like_sf"/>
</dbReference>
<proteinExistence type="inferred from homology"/>
<reference evidence="3 4" key="1">
    <citation type="journal article" date="2017" name="Antonie Van Leeuwenhoek">
        <title>Rhizobium rhizosphaerae sp. nov., a novel species isolated from rice rhizosphere.</title>
        <authorList>
            <person name="Zhao J.J."/>
            <person name="Zhang J."/>
            <person name="Zhang R.J."/>
            <person name="Zhang C.W."/>
            <person name="Yin H.Q."/>
            <person name="Zhang X.X."/>
        </authorList>
    </citation>
    <scope>NUCLEOTIDE SEQUENCE [LARGE SCALE GENOMIC DNA]</scope>
    <source>
        <strain evidence="3 4">E3</strain>
    </source>
</reference>
<gene>
    <name evidence="3" type="primary">insN2</name>
    <name evidence="3" type="ORF">GLIP_0588</name>
</gene>
<comment type="similarity">
    <text evidence="1">Belongs to the transposase 8 family.</text>
</comment>
<evidence type="ECO:0000313" key="4">
    <source>
        <dbReference type="Proteomes" id="UP000006334"/>
    </source>
</evidence>
<dbReference type="Pfam" id="PF01527">
    <property type="entry name" value="HTH_Tnp_1"/>
    <property type="match status" value="1"/>
</dbReference>
<dbReference type="STRING" id="1127673.GLIP_0588"/>
<evidence type="ECO:0000313" key="3">
    <source>
        <dbReference type="EMBL" id="GAC13234.1"/>
    </source>
</evidence>
<dbReference type="AlphaFoldDB" id="K6WXN1"/>
<dbReference type="PANTHER" id="PTHR33215">
    <property type="entry name" value="PROTEIN DISTAL ANTENNA"/>
    <property type="match status" value="1"/>
</dbReference>
<dbReference type="GO" id="GO:0004803">
    <property type="term" value="F:transposase activity"/>
    <property type="evidence" value="ECO:0007669"/>
    <property type="project" value="InterPro"/>
</dbReference>
<keyword evidence="2" id="KW-0175">Coiled coil</keyword>
<evidence type="ECO:0000256" key="1">
    <source>
        <dbReference type="ARBA" id="ARBA00009964"/>
    </source>
</evidence>
<comment type="caution">
    <text evidence="3">The sequence shown here is derived from an EMBL/GenBank/DDBJ whole genome shotgun (WGS) entry which is preliminary data.</text>
</comment>
<dbReference type="EMBL" id="BAEN01000015">
    <property type="protein sequence ID" value="GAC13234.1"/>
    <property type="molecule type" value="Genomic_DNA"/>
</dbReference>
<feature type="coiled-coil region" evidence="2">
    <location>
        <begin position="58"/>
        <end position="85"/>
    </location>
</feature>
<organism evidence="3 4">
    <name type="scientific">Aliiglaciecola lipolytica E3</name>
    <dbReference type="NCBI Taxonomy" id="1127673"/>
    <lineage>
        <taxon>Bacteria</taxon>
        <taxon>Pseudomonadati</taxon>
        <taxon>Pseudomonadota</taxon>
        <taxon>Gammaproteobacteria</taxon>
        <taxon>Alteromonadales</taxon>
        <taxon>Alteromonadaceae</taxon>
        <taxon>Aliiglaciecola</taxon>
    </lineage>
</organism>
<dbReference type="Gene3D" id="1.10.10.60">
    <property type="entry name" value="Homeodomain-like"/>
    <property type="match status" value="1"/>
</dbReference>
<accession>K6WXN1</accession>
<dbReference type="RefSeq" id="WP_008843054.1">
    <property type="nucleotide sequence ID" value="NZ_BAEN01000015.1"/>
</dbReference>
<protein>
    <submittedName>
        <fullName evidence="3">Transposase insN for insertion sequence element IS911B</fullName>
    </submittedName>
</protein>
<dbReference type="OrthoDB" id="9810995at2"/>
<dbReference type="InterPro" id="IPR002514">
    <property type="entry name" value="Transposase_8"/>
</dbReference>